<dbReference type="EMBL" id="CAJNIZ010009760">
    <property type="protein sequence ID" value="CAE7287599.1"/>
    <property type="molecule type" value="Genomic_DNA"/>
</dbReference>
<comment type="caution">
    <text evidence="1">The sequence shown here is derived from an EMBL/GenBank/DDBJ whole genome shotgun (WGS) entry which is preliminary data.</text>
</comment>
<feature type="non-terminal residue" evidence="1">
    <location>
        <position position="1"/>
    </location>
</feature>
<gene>
    <name evidence="1" type="ORF">SPIL2461_LOCUS6458</name>
</gene>
<evidence type="ECO:0000313" key="1">
    <source>
        <dbReference type="EMBL" id="CAE7287599.1"/>
    </source>
</evidence>
<reference evidence="1" key="1">
    <citation type="submission" date="2021-02" db="EMBL/GenBank/DDBJ databases">
        <authorList>
            <person name="Dougan E. K."/>
            <person name="Rhodes N."/>
            <person name="Thang M."/>
            <person name="Chan C."/>
        </authorList>
    </citation>
    <scope>NUCLEOTIDE SEQUENCE</scope>
</reference>
<name>A0A812MVP7_SYMPI</name>
<organism evidence="1 2">
    <name type="scientific">Symbiodinium pilosum</name>
    <name type="common">Dinoflagellate</name>
    <dbReference type="NCBI Taxonomy" id="2952"/>
    <lineage>
        <taxon>Eukaryota</taxon>
        <taxon>Sar</taxon>
        <taxon>Alveolata</taxon>
        <taxon>Dinophyceae</taxon>
        <taxon>Suessiales</taxon>
        <taxon>Symbiodiniaceae</taxon>
        <taxon>Symbiodinium</taxon>
    </lineage>
</organism>
<sequence length="290" mass="33324">EYDSVDADVAHQLGTFVTKSFKDSQERASCLSCSTRPKSYIKSLTVYERDPNDRRYRMTVDLDHDRDTSYTHVWYNKEKQWHSLPSALQAFPKRRSVFMGPRILDDEANVADFREPDVVSVGHSLAVQLNGSILELADVALWEEGSAAAHDEVPLEFLFTGAPDGINESQISSALTQKLADRLQEEQRVEFRSQLKKRQESSLRRRKAGPDEGGDEAEETWRRYLHKPAPEVKLKVHSVFDAGTRVRKVLGCRVLVSPEAALELGKICFRSIFESEEEERERLRQLHWYE</sequence>
<evidence type="ECO:0000313" key="2">
    <source>
        <dbReference type="Proteomes" id="UP000649617"/>
    </source>
</evidence>
<accession>A0A812MVP7</accession>
<dbReference type="OrthoDB" id="432368at2759"/>
<keyword evidence="2" id="KW-1185">Reference proteome</keyword>
<proteinExistence type="predicted"/>
<protein>
    <submittedName>
        <fullName evidence="1">Uncharacterized protein</fullName>
    </submittedName>
</protein>
<feature type="non-terminal residue" evidence="1">
    <location>
        <position position="290"/>
    </location>
</feature>
<dbReference type="AlphaFoldDB" id="A0A812MVP7"/>
<dbReference type="Proteomes" id="UP000649617">
    <property type="component" value="Unassembled WGS sequence"/>
</dbReference>